<evidence type="ECO:0000313" key="1">
    <source>
        <dbReference type="EMBL" id="KAG9224426.1"/>
    </source>
</evidence>
<sequence>MSYFDHDSHLELPQRRTRSKQLPIELIERIISLLEEYTDDERGGRTLTRVAADALRACSLVCRTWSNICQPRICSSFTANLCLTADLTFLHFTAPHLYKHIHITHLTITPPARCAGHPPMGPRHLAALCLDNWSSACAFLSLPPLESGVTAVLANVPHLRRILSLCSSTLLENCHISDRGSAPTPIDSTVPQGVRMEALRKLGLSHAESRLLGMPHIELPNLESLFCEYTRNHKRIRARRKWYIHLHLISSWVLIVQSFQPQRTLPLLASAQQFGSAP</sequence>
<gene>
    <name evidence="1" type="ORF">CCMSSC00406_0009468</name>
</gene>
<evidence type="ECO:0000313" key="2">
    <source>
        <dbReference type="Proteomes" id="UP000824881"/>
    </source>
</evidence>
<keyword evidence="2" id="KW-1185">Reference proteome</keyword>
<protein>
    <submittedName>
        <fullName evidence="1">Uncharacterized protein</fullName>
    </submittedName>
</protein>
<reference evidence="1 2" key="1">
    <citation type="journal article" date="2021" name="Appl. Environ. Microbiol.">
        <title>Genetic linkage and physical mapping for an oyster mushroom Pleurotus cornucopiae and QTL analysis for the trait cap color.</title>
        <authorList>
            <person name="Zhang Y."/>
            <person name="Gao W."/>
            <person name="Sonnenberg A."/>
            <person name="Chen Q."/>
            <person name="Zhang J."/>
            <person name="Huang C."/>
        </authorList>
    </citation>
    <scope>NUCLEOTIDE SEQUENCE [LARGE SCALE GENOMIC DNA]</scope>
    <source>
        <strain evidence="1">CCMSSC00406</strain>
    </source>
</reference>
<accession>A0ACB7J2U7</accession>
<comment type="caution">
    <text evidence="1">The sequence shown here is derived from an EMBL/GenBank/DDBJ whole genome shotgun (WGS) entry which is preliminary data.</text>
</comment>
<dbReference type="Proteomes" id="UP000824881">
    <property type="component" value="Unassembled WGS sequence"/>
</dbReference>
<dbReference type="EMBL" id="WQMT02000003">
    <property type="protein sequence ID" value="KAG9224426.1"/>
    <property type="molecule type" value="Genomic_DNA"/>
</dbReference>
<proteinExistence type="predicted"/>
<organism evidence="1 2">
    <name type="scientific">Pleurotus cornucopiae</name>
    <name type="common">Cornucopia mushroom</name>
    <dbReference type="NCBI Taxonomy" id="5321"/>
    <lineage>
        <taxon>Eukaryota</taxon>
        <taxon>Fungi</taxon>
        <taxon>Dikarya</taxon>
        <taxon>Basidiomycota</taxon>
        <taxon>Agaricomycotina</taxon>
        <taxon>Agaricomycetes</taxon>
        <taxon>Agaricomycetidae</taxon>
        <taxon>Agaricales</taxon>
        <taxon>Pleurotineae</taxon>
        <taxon>Pleurotaceae</taxon>
        <taxon>Pleurotus</taxon>
    </lineage>
</organism>
<name>A0ACB7J2U7_PLECO</name>